<dbReference type="PANTHER" id="PTHR46656">
    <property type="entry name" value="PUTATIVE-RELATED"/>
    <property type="match status" value="1"/>
</dbReference>
<proteinExistence type="predicted"/>
<dbReference type="EMBL" id="LR796420">
    <property type="protein sequence ID" value="CAB4143316.1"/>
    <property type="molecule type" value="Genomic_DNA"/>
</dbReference>
<gene>
    <name evidence="1" type="ORF">UFOVP449_157</name>
</gene>
<dbReference type="SUPFAM" id="SSF53756">
    <property type="entry name" value="UDP-Glycosyltransferase/glycogen phosphorylase"/>
    <property type="match status" value="1"/>
</dbReference>
<sequence length="440" mass="50116">MNNKPTLVFQAPVATRSGYGDHARDVLYSLYKLDKFDIKVISTRWGMTPMDALNYNNPFHKWIIENIVHGLNERPDIFVQVTVPNEFQPIGHYNIGITAAIETTVCALDWIHGCNRMDLIIVPSEHSKGVLTGTSYNEQDKITGQIIAHHKIVKPIEILFEGFDETVFGIPTNNKIPELNNIKEDFAFLFVGHWLRGDFGEDRKNVGLLIKSFAMAFKNEKKKPALILKTSAATFSVRDREAIIKNIKTVLGDDYGKIAVYLLHGDLTQEEMNALYYHPKVKAMLNFTKGEGFGRPLLEFSLTGKPVIVSGWSGHIDFLKKGAVLLDGELKNVHDSAADQFLLKEARWFNVNVSKALPVMRDVYNNYSEYKRGAEELAKENKENFSISAMTDVFDKMLQRYDIYNKTQPKLKKIELPKLKKVELPNLKKIELPKLKKVDE</sequence>
<name>A0A6J5ME96_9CAUD</name>
<organism evidence="1">
    <name type="scientific">uncultured Caudovirales phage</name>
    <dbReference type="NCBI Taxonomy" id="2100421"/>
    <lineage>
        <taxon>Viruses</taxon>
        <taxon>Duplodnaviria</taxon>
        <taxon>Heunggongvirae</taxon>
        <taxon>Uroviricota</taxon>
        <taxon>Caudoviricetes</taxon>
        <taxon>Peduoviridae</taxon>
        <taxon>Maltschvirus</taxon>
        <taxon>Maltschvirus maltsch</taxon>
    </lineage>
</organism>
<evidence type="ECO:0000313" key="1">
    <source>
        <dbReference type="EMBL" id="CAB4143316.1"/>
    </source>
</evidence>
<reference evidence="1" key="1">
    <citation type="submission" date="2020-04" db="EMBL/GenBank/DDBJ databases">
        <authorList>
            <person name="Chiriac C."/>
            <person name="Salcher M."/>
            <person name="Ghai R."/>
            <person name="Kavagutti S V."/>
        </authorList>
    </citation>
    <scope>NUCLEOTIDE SEQUENCE</scope>
</reference>
<accession>A0A6J5ME96</accession>
<dbReference type="Gene3D" id="3.40.50.2000">
    <property type="entry name" value="Glycogen Phosphorylase B"/>
    <property type="match status" value="1"/>
</dbReference>
<protein>
    <recommendedName>
        <fullName evidence="2">RfaG Glycosyltransferase</fullName>
    </recommendedName>
</protein>
<evidence type="ECO:0008006" key="2">
    <source>
        <dbReference type="Google" id="ProtNLM"/>
    </source>
</evidence>
<dbReference type="PANTHER" id="PTHR46656:SF3">
    <property type="entry name" value="PUTATIVE-RELATED"/>
    <property type="match status" value="1"/>
</dbReference>